<dbReference type="EMBL" id="QPIX01000008">
    <property type="protein sequence ID" value="RCW22494.1"/>
    <property type="molecule type" value="Genomic_DNA"/>
</dbReference>
<reference evidence="1 2" key="1">
    <citation type="submission" date="2018-07" db="EMBL/GenBank/DDBJ databases">
        <title>Genomic Encyclopedia of Type Strains, Phase IV (KMG-IV): sequencing the most valuable type-strain genomes for metagenomic binning, comparative biology and taxonomic classification.</title>
        <authorList>
            <person name="Goeker M."/>
        </authorList>
    </citation>
    <scope>NUCLEOTIDE SEQUENCE [LARGE SCALE GENOMIC DNA]</scope>
    <source>
        <strain evidence="1 2">DSM 25528</strain>
    </source>
</reference>
<accession>A0A6I7HLF5</accession>
<name>A0A6I7HLF5_9HYPH</name>
<evidence type="ECO:0000313" key="2">
    <source>
        <dbReference type="Proteomes" id="UP000252582"/>
    </source>
</evidence>
<dbReference type="InterPro" id="IPR011990">
    <property type="entry name" value="TPR-like_helical_dom_sf"/>
</dbReference>
<evidence type="ECO:0000313" key="1">
    <source>
        <dbReference type="EMBL" id="RCW22494.1"/>
    </source>
</evidence>
<dbReference type="SUPFAM" id="SSF53756">
    <property type="entry name" value="UDP-Glycosyltransferase/glycogen phosphorylase"/>
    <property type="match status" value="1"/>
</dbReference>
<dbReference type="AlphaFoldDB" id="A0A6I7HLF5"/>
<protein>
    <submittedName>
        <fullName evidence="1">Uncharacterized protein</fullName>
    </submittedName>
</protein>
<dbReference type="SUPFAM" id="SSF48452">
    <property type="entry name" value="TPR-like"/>
    <property type="match status" value="1"/>
</dbReference>
<gene>
    <name evidence="1" type="ORF">DFR48_10816</name>
</gene>
<dbReference type="Proteomes" id="UP000252582">
    <property type="component" value="Unassembled WGS sequence"/>
</dbReference>
<keyword evidence="2" id="KW-1185">Reference proteome</keyword>
<organism evidence="1 2">
    <name type="scientific">Ciceribacter lividus</name>
    <dbReference type="NCBI Taxonomy" id="1197950"/>
    <lineage>
        <taxon>Bacteria</taxon>
        <taxon>Pseudomonadati</taxon>
        <taxon>Pseudomonadota</taxon>
        <taxon>Alphaproteobacteria</taxon>
        <taxon>Hyphomicrobiales</taxon>
        <taxon>Rhizobiaceae</taxon>
        <taxon>Ciceribacter</taxon>
    </lineage>
</organism>
<proteinExistence type="predicted"/>
<comment type="caution">
    <text evidence="1">The sequence shown here is derived from an EMBL/GenBank/DDBJ whole genome shotgun (WGS) entry which is preliminary data.</text>
</comment>
<dbReference type="Gene3D" id="1.25.40.10">
    <property type="entry name" value="Tetratricopeptide repeat domain"/>
    <property type="match status" value="1"/>
</dbReference>
<sequence>MWLRRSENLALTPAQAADIRGRLVREEFLSALVALHGTDCEETWSQLRSMTIENGVPVEGWDSLVRVARDAGRMAYFADVFSAALEDVRVRPQVESFYVEAEAERPAVAARRLAELEPADLRRAIRIDTLLADAGIETEANFRARGFLKANPEWLALAHRLLDRLSRRCDWNAIDEICSEGLTALPGDGGWMRSWAAMMVKAGRVREAVDLCRRGIELVPHDAALSTSLANYLLRMGEPQEALEIAIRVQRQRGNNAELAIIAAEALNALGRRDEMIDAITEARSSLEVELEYSGRENGNAALRLRLDWLQIVVDTGELISSVAVAEPAKGVVAILTQRSPLVMLWTGIAACEMRRRGYETVYLDSPSVLPFEPADPELKALNGAIDPTGRRFVDAEQASGPHPDWPGGYQRNIERNGYDLYQPITERIATAQRRYRIIEGKQADELAKDGMVRADVAMQMCERLANWSKQTGKRVLIFSSMTHYSPACIYKQFAARCSRQLPIEYVEFNAGYEQYKNNNTNQAGSTVSVANLTRNPDQRVCIHATRRAFEEWLSRRTADGEAERESDEILRLRRAPGDGSEAAKAAYDRLVAHRARGGKVVCLPGKITYDIAIEEEGGPAHRDMADWLNHTIEVVRGLDDVLLVIKPHPYEVIREIADPNEMFSDLIEVPLPDNCIVLGHRWFNLPEIMRYTDLVTLWHGTATLECLAQGVPVIVSAKWGVLDHPIEVLAPTDRANYAALITTRGSQSVNPATQLRARQLISYLVGDEVIIPYPYSKLSVLRAASVTRWGWNKECVDRYLANGDLHVTHIADLAEYGFRQPV</sequence>